<gene>
    <name evidence="2" type="ORF">AALO17_08060</name>
</gene>
<name>A0A140DTG3_9FIRM</name>
<feature type="coiled-coil region" evidence="1">
    <location>
        <begin position="258"/>
        <end position="285"/>
    </location>
</feature>
<sequence length="494" mass="57529">MNAKDVISYIHADMDKKYRLQDTTECHAAILKDWMRNDAFLPDQDVDVLRLKYDDAYMGDYEHGFHDLCFRQDMFIRYIEQAANGEEDVYFSINSFWNTKRTEANIRHLNAFVIDYDYYKIAEYADLSAAEMYQQHIRPSLVIDPTFVIDSGRGLYCIFCIDHAPYACTGLYKAIYSKLVESQERFGADPKAMLTTQVIRVPGSINSRSGRTVAVLEAKDQRYTLSELAHQFLPYTRQQVRDYKREKAKAAFGQAKKAAAGKRKANRYQSELAELESDLIALISMRNDVGITVGYREVLLYLYWERAAKTKMEEESITKKILWLNSLFTMPLTEKEALSRCRPAQNYRFLTAREKMVRKLGVTDEEQGKLKFLVNRTLRDSLRQAKSRKKARIKHKGRTAAQEARYNRRCALLKGLDQGLDLQALSQSLGVTKKTLRNDCKYILSHHAEFAAVIKAIKQTLRYTIKTLRTEETHSDYTDKEYPKCQQFDYFIRR</sequence>
<dbReference type="AlphaFoldDB" id="A0A140DTG3"/>
<protein>
    <recommendedName>
        <fullName evidence="4">Replication protein</fullName>
    </recommendedName>
</protein>
<dbReference type="Proteomes" id="UP000069771">
    <property type="component" value="Chromosome"/>
</dbReference>
<evidence type="ECO:0000313" key="2">
    <source>
        <dbReference type="EMBL" id="AMK53940.1"/>
    </source>
</evidence>
<organism evidence="2 3">
    <name type="scientific">Faecalibaculum rodentium</name>
    <dbReference type="NCBI Taxonomy" id="1702221"/>
    <lineage>
        <taxon>Bacteria</taxon>
        <taxon>Bacillati</taxon>
        <taxon>Bacillota</taxon>
        <taxon>Erysipelotrichia</taxon>
        <taxon>Erysipelotrichales</taxon>
        <taxon>Erysipelotrichaceae</taxon>
        <taxon>Faecalibaculum</taxon>
    </lineage>
</organism>
<dbReference type="KEGG" id="fro:AALO17_08060"/>
<accession>A0A140DTG3</accession>
<keyword evidence="1" id="KW-0175">Coiled coil</keyword>
<reference evidence="2 3" key="1">
    <citation type="journal article" date="2016" name="Gut Pathog.">
        <title>Whole genome sequencing of "Faecalibaculum rodentium" ALO17, isolated from C57BL/6J laboratory mouse feces.</title>
        <authorList>
            <person name="Lim S."/>
            <person name="Chang D.H."/>
            <person name="Ahn S."/>
            <person name="Kim B.C."/>
        </authorList>
    </citation>
    <scope>NUCLEOTIDE SEQUENCE [LARGE SCALE GENOMIC DNA]</scope>
    <source>
        <strain evidence="2 3">Alo17</strain>
    </source>
</reference>
<evidence type="ECO:0000313" key="3">
    <source>
        <dbReference type="Proteomes" id="UP000069771"/>
    </source>
</evidence>
<evidence type="ECO:0000256" key="1">
    <source>
        <dbReference type="SAM" id="Coils"/>
    </source>
</evidence>
<dbReference type="EMBL" id="CP011391">
    <property type="protein sequence ID" value="AMK53940.1"/>
    <property type="molecule type" value="Genomic_DNA"/>
</dbReference>
<evidence type="ECO:0008006" key="4">
    <source>
        <dbReference type="Google" id="ProtNLM"/>
    </source>
</evidence>
<dbReference type="STRING" id="1702221.AALO17_08060"/>
<dbReference type="OrthoDB" id="6008408at2"/>
<keyword evidence="3" id="KW-1185">Reference proteome</keyword>
<proteinExistence type="predicted"/>
<dbReference type="RefSeq" id="WP_067555705.1">
    <property type="nucleotide sequence ID" value="NZ_CAJTBG010000068.1"/>
</dbReference>